<dbReference type="NCBIfam" id="TIGR01800">
    <property type="entry name" value="cit_synth_II"/>
    <property type="match status" value="1"/>
</dbReference>
<name>B9XII2_PEDPL</name>
<gene>
    <name evidence="8" type="ORF">Cflav_PD3413</name>
</gene>
<evidence type="ECO:0000256" key="1">
    <source>
        <dbReference type="ARBA" id="ARBA00004751"/>
    </source>
</evidence>
<dbReference type="SUPFAM" id="SSF48256">
    <property type="entry name" value="Citrate synthase"/>
    <property type="match status" value="1"/>
</dbReference>
<dbReference type="PIRSF" id="PIRSF001369">
    <property type="entry name" value="Citrate_synth"/>
    <property type="match status" value="1"/>
</dbReference>
<dbReference type="InterPro" id="IPR016142">
    <property type="entry name" value="Citrate_synth-like_lrg_a-sub"/>
</dbReference>
<protein>
    <recommendedName>
        <fullName evidence="6">Citrate synthase</fullName>
    </recommendedName>
</protein>
<keyword evidence="8" id="KW-0012">Acyltransferase</keyword>
<dbReference type="RefSeq" id="WP_007415625.1">
    <property type="nucleotide sequence ID" value="NZ_ABOX02000017.1"/>
</dbReference>
<evidence type="ECO:0000256" key="7">
    <source>
        <dbReference type="PIRSR" id="PIRSR001369-1"/>
    </source>
</evidence>
<evidence type="ECO:0000256" key="5">
    <source>
        <dbReference type="ARBA" id="ARBA00049288"/>
    </source>
</evidence>
<proteinExistence type="inferred from homology"/>
<comment type="pathway">
    <text evidence="1">Carbohydrate metabolism; tricarboxylic acid cycle; isocitrate from oxaloacetate: step 1/2.</text>
</comment>
<sequence>MTNSATPAPAKGLEGIIAASTRLSDVQGDVGKLIYCGYDIDELAGKVSYEEVVYLLHHGHLPNRKELNDLKEHLAAWRELPAGVVKIIKALPKDTPPMNAIRTAISALGCFDTTSEDSSMDSQRRKALRLVAQIPTVTAFFHRHRSGKSIVEPDSKLGEAANFLYMIDGERPSEEKEKTLDLCYVLHADHGMNASTFSARVTIATLSDMYSAITSAIGTLKGPLHGGANEGVIKMLLEIGSLDKVDAYVEECLEQKKKIMGIGHRVYKTLDPRAPHLKRMAQILSAKLGEPKWIQMSDRIAEIMLARKHLHANVDFYSATVYYSLGVPIDLFTPIFAISRTSGWTAHVLEQLMDNRLIRPQSLYTGPVGLKVVPVDQR</sequence>
<accession>B9XII2</accession>
<reference evidence="8 9" key="1">
    <citation type="journal article" date="2011" name="J. Bacteriol.">
        <title>Genome sequence of 'Pedosphaera parvula' Ellin514, an aerobic Verrucomicrobial isolate from pasture soil.</title>
        <authorList>
            <person name="Kant R."/>
            <person name="van Passel M.W."/>
            <person name="Sangwan P."/>
            <person name="Palva A."/>
            <person name="Lucas S."/>
            <person name="Copeland A."/>
            <person name="Lapidus A."/>
            <person name="Glavina Del Rio T."/>
            <person name="Dalin E."/>
            <person name="Tice H."/>
            <person name="Bruce D."/>
            <person name="Goodwin L."/>
            <person name="Pitluck S."/>
            <person name="Chertkov O."/>
            <person name="Larimer F.W."/>
            <person name="Land M.L."/>
            <person name="Hauser L."/>
            <person name="Brettin T.S."/>
            <person name="Detter J.C."/>
            <person name="Han S."/>
            <person name="de Vos W.M."/>
            <person name="Janssen P.H."/>
            <person name="Smidt H."/>
        </authorList>
    </citation>
    <scope>NUCLEOTIDE SEQUENCE [LARGE SCALE GENOMIC DNA]</scope>
    <source>
        <strain evidence="8 9">Ellin514</strain>
    </source>
</reference>
<dbReference type="InterPro" id="IPR002020">
    <property type="entry name" value="Citrate_synthase"/>
</dbReference>
<dbReference type="GO" id="GO:0005829">
    <property type="term" value="C:cytosol"/>
    <property type="evidence" value="ECO:0007669"/>
    <property type="project" value="TreeGrafter"/>
</dbReference>
<evidence type="ECO:0000256" key="6">
    <source>
        <dbReference type="PIRNR" id="PIRNR001369"/>
    </source>
</evidence>
<dbReference type="InterPro" id="IPR036969">
    <property type="entry name" value="Citrate_synthase_sf"/>
</dbReference>
<keyword evidence="3" id="KW-0816">Tricarboxylic acid cycle</keyword>
<dbReference type="Pfam" id="PF00285">
    <property type="entry name" value="Citrate_synt"/>
    <property type="match status" value="1"/>
</dbReference>
<dbReference type="Gene3D" id="1.10.230.10">
    <property type="entry name" value="Cytochrome P450-Terp, domain 2"/>
    <property type="match status" value="1"/>
</dbReference>
<dbReference type="GO" id="GO:0036440">
    <property type="term" value="F:citrate synthase activity"/>
    <property type="evidence" value="ECO:0007669"/>
    <property type="project" value="UniProtKB-EC"/>
</dbReference>
<dbReference type="InterPro" id="IPR011278">
    <property type="entry name" value="2-MeCitrate/Citrate_synth_II"/>
</dbReference>
<comment type="similarity">
    <text evidence="2 6">Belongs to the citrate synthase family.</text>
</comment>
<dbReference type="PRINTS" id="PR00143">
    <property type="entry name" value="CITRTSNTHASE"/>
</dbReference>
<organism evidence="8 9">
    <name type="scientific">Pedosphaera parvula (strain Ellin514)</name>
    <dbReference type="NCBI Taxonomy" id="320771"/>
    <lineage>
        <taxon>Bacteria</taxon>
        <taxon>Pseudomonadati</taxon>
        <taxon>Verrucomicrobiota</taxon>
        <taxon>Pedosphaerae</taxon>
        <taxon>Pedosphaerales</taxon>
        <taxon>Pedosphaeraceae</taxon>
        <taxon>Pedosphaera</taxon>
    </lineage>
</organism>
<dbReference type="InterPro" id="IPR016143">
    <property type="entry name" value="Citrate_synth-like_sm_a-sub"/>
</dbReference>
<dbReference type="STRING" id="320771.Cflav_PD3413"/>
<dbReference type="PANTHER" id="PTHR11739">
    <property type="entry name" value="CITRATE SYNTHASE"/>
    <property type="match status" value="1"/>
</dbReference>
<feature type="active site" evidence="7">
    <location>
        <position position="264"/>
    </location>
</feature>
<comment type="caution">
    <text evidence="8">The sequence shown here is derived from an EMBL/GenBank/DDBJ whole genome shotgun (WGS) entry which is preliminary data.</text>
</comment>
<evidence type="ECO:0000313" key="9">
    <source>
        <dbReference type="Proteomes" id="UP000003688"/>
    </source>
</evidence>
<dbReference type="UniPathway" id="UPA00223"/>
<dbReference type="GO" id="GO:0006099">
    <property type="term" value="P:tricarboxylic acid cycle"/>
    <property type="evidence" value="ECO:0007669"/>
    <property type="project" value="UniProtKB-UniPathway"/>
</dbReference>
<dbReference type="Gene3D" id="1.10.580.10">
    <property type="entry name" value="Citrate Synthase, domain 1"/>
    <property type="match status" value="1"/>
</dbReference>
<dbReference type="EMBL" id="ABOX02000017">
    <property type="protein sequence ID" value="EEF60443.1"/>
    <property type="molecule type" value="Genomic_DNA"/>
</dbReference>
<evidence type="ECO:0000256" key="2">
    <source>
        <dbReference type="ARBA" id="ARBA00010566"/>
    </source>
</evidence>
<dbReference type="OrthoDB" id="9800864at2"/>
<dbReference type="GO" id="GO:0005975">
    <property type="term" value="P:carbohydrate metabolic process"/>
    <property type="evidence" value="ECO:0007669"/>
    <property type="project" value="TreeGrafter"/>
</dbReference>
<keyword evidence="4 6" id="KW-0808">Transferase</keyword>
<dbReference type="Proteomes" id="UP000003688">
    <property type="component" value="Unassembled WGS sequence"/>
</dbReference>
<dbReference type="InterPro" id="IPR024176">
    <property type="entry name" value="Citrate_synthase_bac-typ"/>
</dbReference>
<dbReference type="PANTHER" id="PTHR11739:SF4">
    <property type="entry name" value="CITRATE SYNTHASE, PEROXISOMAL"/>
    <property type="match status" value="1"/>
</dbReference>
<evidence type="ECO:0000313" key="8">
    <source>
        <dbReference type="EMBL" id="EEF60443.1"/>
    </source>
</evidence>
<keyword evidence="9" id="KW-1185">Reference proteome</keyword>
<feature type="active site" evidence="7">
    <location>
        <position position="315"/>
    </location>
</feature>
<evidence type="ECO:0000256" key="4">
    <source>
        <dbReference type="ARBA" id="ARBA00022679"/>
    </source>
</evidence>
<dbReference type="AlphaFoldDB" id="B9XII2"/>
<comment type="catalytic activity">
    <reaction evidence="5">
        <text>oxaloacetate + acetyl-CoA + H2O = citrate + CoA + H(+)</text>
        <dbReference type="Rhea" id="RHEA:16845"/>
        <dbReference type="ChEBI" id="CHEBI:15377"/>
        <dbReference type="ChEBI" id="CHEBI:15378"/>
        <dbReference type="ChEBI" id="CHEBI:16452"/>
        <dbReference type="ChEBI" id="CHEBI:16947"/>
        <dbReference type="ChEBI" id="CHEBI:57287"/>
        <dbReference type="ChEBI" id="CHEBI:57288"/>
        <dbReference type="EC" id="2.3.3.16"/>
    </reaction>
</comment>
<evidence type="ECO:0000256" key="3">
    <source>
        <dbReference type="ARBA" id="ARBA00022532"/>
    </source>
</evidence>
<dbReference type="CDD" id="cd06110">
    <property type="entry name" value="BSuCS-II_like"/>
    <property type="match status" value="1"/>
</dbReference>